<reference evidence="4 5" key="1">
    <citation type="submission" date="2020-08" db="EMBL/GenBank/DDBJ databases">
        <title>Sequencing the genomes of 1000 actinobacteria strains.</title>
        <authorList>
            <person name="Klenk H.-P."/>
        </authorList>
    </citation>
    <scope>NUCLEOTIDE SEQUENCE [LARGE SCALE GENOMIC DNA]</scope>
    <source>
        <strain evidence="4 5">DSM 105369</strain>
    </source>
</reference>
<dbReference type="InterPro" id="IPR017853">
    <property type="entry name" value="GH"/>
</dbReference>
<evidence type="ECO:0000313" key="4">
    <source>
        <dbReference type="EMBL" id="MBB2892770.1"/>
    </source>
</evidence>
<dbReference type="RefSeq" id="WP_343065895.1">
    <property type="nucleotide sequence ID" value="NZ_JACHVQ010000002.1"/>
</dbReference>
<dbReference type="Gene3D" id="3.20.20.80">
    <property type="entry name" value="Glycosidases"/>
    <property type="match status" value="1"/>
</dbReference>
<dbReference type="EC" id="3.2.1.20" evidence="4"/>
<evidence type="ECO:0000313" key="5">
    <source>
        <dbReference type="Proteomes" id="UP000559182"/>
    </source>
</evidence>
<dbReference type="EMBL" id="JACHVQ010000002">
    <property type="protein sequence ID" value="MBB2892770.1"/>
    <property type="molecule type" value="Genomic_DNA"/>
</dbReference>
<dbReference type="CDD" id="cd02857">
    <property type="entry name" value="E_set_CDase_PDE_N"/>
    <property type="match status" value="1"/>
</dbReference>
<organism evidence="4 5">
    <name type="scientific">Flexivirga oryzae</name>
    <dbReference type="NCBI Taxonomy" id="1794944"/>
    <lineage>
        <taxon>Bacteria</taxon>
        <taxon>Bacillati</taxon>
        <taxon>Actinomycetota</taxon>
        <taxon>Actinomycetes</taxon>
        <taxon>Micrococcales</taxon>
        <taxon>Dermacoccaceae</taxon>
        <taxon>Flexivirga</taxon>
    </lineage>
</organism>
<dbReference type="PANTHER" id="PTHR10357:SF210">
    <property type="entry name" value="MALTODEXTRIN GLUCOSIDASE"/>
    <property type="match status" value="1"/>
</dbReference>
<dbReference type="SUPFAM" id="SSF81296">
    <property type="entry name" value="E set domains"/>
    <property type="match status" value="1"/>
</dbReference>
<dbReference type="GO" id="GO:0004558">
    <property type="term" value="F:alpha-1,4-glucosidase activity"/>
    <property type="evidence" value="ECO:0007669"/>
    <property type="project" value="UniProtKB-EC"/>
</dbReference>
<protein>
    <submittedName>
        <fullName evidence="4">Alpha-glucosidase</fullName>
        <ecNumber evidence="4">3.2.1.20</ecNumber>
    </submittedName>
</protein>
<accession>A0A839N4T8</accession>
<evidence type="ECO:0000256" key="2">
    <source>
        <dbReference type="ARBA" id="ARBA00023295"/>
    </source>
</evidence>
<dbReference type="Gene3D" id="2.60.40.10">
    <property type="entry name" value="Immunoglobulins"/>
    <property type="match status" value="1"/>
</dbReference>
<sequence length="615" mass="67737">MSEDLLARPHHDGSRLYVDNQAPRLGETVSVRVRVPHAAGITEVHVRQLWDAEPTFAAAAVERHGDVEDWWTAEVTCHNPVTPYRFLLQGADGEYLWLNGTGLHRRDVPDNSDFRLVTYPEPPAWALDSVVYQVFPDRFARSADAPPVAEIAPDWAVPAGWDDPVDARSRAVVARQLFGGDLDGIREHLDHLERLGVTVLYLTPFFPARSNHRYDASSFDAVDPLLGGTEALERLVAEAHRRGLRVIGDLTTNHTGDAHEWFVAAQAGPDAPERDFYFFHDDGDFESWLGVHSLPKLNHASAALRDAFFDRPDAPVRRWLTGEQPLDGWRVDVANMTGRRGAQDVNHAVADHMRATLDGLDGDKLLVGEHVHDHSADAQGSGWHGVMNYSGFTRPVWTWLRDKDFAPNFLGAPLAVPRLGGESVAETIDEFGSLDPWRSRTFSFTLTGSHDTTRIRTLVGDDPAMVAVAAALLLTMPGIPMITYGDEIGMPGEFGEDGRRPMPWDEHRWDAGTFATYQELIAARRELEPLRHGGIRWVSAGTDSLTFVRETATGAVLVHCARAAHEPVTVPATQLPGIAQGRLVSASAAKIDADDETVTLQADGAGYALYSWGEL</sequence>
<dbReference type="CDD" id="cd11338">
    <property type="entry name" value="AmyAc_CMD"/>
    <property type="match status" value="1"/>
</dbReference>
<dbReference type="Pfam" id="PF00128">
    <property type="entry name" value="Alpha-amylase"/>
    <property type="match status" value="1"/>
</dbReference>
<dbReference type="Proteomes" id="UP000559182">
    <property type="component" value="Unassembled WGS sequence"/>
</dbReference>
<comment type="caution">
    <text evidence="4">The sequence shown here is derived from an EMBL/GenBank/DDBJ whole genome shotgun (WGS) entry which is preliminary data.</text>
</comment>
<dbReference type="SUPFAM" id="SSF51445">
    <property type="entry name" value="(Trans)glycosidases"/>
    <property type="match status" value="1"/>
</dbReference>
<dbReference type="InterPro" id="IPR013783">
    <property type="entry name" value="Ig-like_fold"/>
</dbReference>
<dbReference type="InterPro" id="IPR014756">
    <property type="entry name" value="Ig_E-set"/>
</dbReference>
<keyword evidence="1 4" id="KW-0378">Hydrolase</keyword>
<keyword evidence="5" id="KW-1185">Reference proteome</keyword>
<dbReference type="AlphaFoldDB" id="A0A839N4T8"/>
<keyword evidence="2 4" id="KW-0326">Glycosidase</keyword>
<dbReference type="SMART" id="SM00642">
    <property type="entry name" value="Aamy"/>
    <property type="match status" value="1"/>
</dbReference>
<gene>
    <name evidence="4" type="ORF">FHU39_002788</name>
</gene>
<dbReference type="InterPro" id="IPR006047">
    <property type="entry name" value="GH13_cat_dom"/>
</dbReference>
<name>A0A839N4T8_9MICO</name>
<dbReference type="PANTHER" id="PTHR10357">
    <property type="entry name" value="ALPHA-AMYLASE FAMILY MEMBER"/>
    <property type="match status" value="1"/>
</dbReference>
<feature type="domain" description="Glycosyl hydrolase family 13 catalytic" evidence="3">
    <location>
        <begin position="133"/>
        <end position="524"/>
    </location>
</feature>
<dbReference type="InterPro" id="IPR004185">
    <property type="entry name" value="Glyco_hydro_13_lg-like_dom"/>
</dbReference>
<dbReference type="GO" id="GO:0005975">
    <property type="term" value="P:carbohydrate metabolic process"/>
    <property type="evidence" value="ECO:0007669"/>
    <property type="project" value="InterPro"/>
</dbReference>
<evidence type="ECO:0000256" key="1">
    <source>
        <dbReference type="ARBA" id="ARBA00022801"/>
    </source>
</evidence>
<evidence type="ECO:0000259" key="3">
    <source>
        <dbReference type="SMART" id="SM00642"/>
    </source>
</evidence>
<proteinExistence type="predicted"/>